<accession>A0A3E1EWZ4</accession>
<evidence type="ECO:0000313" key="2">
    <source>
        <dbReference type="EMBL" id="RFC54038.1"/>
    </source>
</evidence>
<organism evidence="2 3">
    <name type="scientific">Brumimicrobium aurantiacum</name>
    <dbReference type="NCBI Taxonomy" id="1737063"/>
    <lineage>
        <taxon>Bacteria</taxon>
        <taxon>Pseudomonadati</taxon>
        <taxon>Bacteroidota</taxon>
        <taxon>Flavobacteriia</taxon>
        <taxon>Flavobacteriales</taxon>
        <taxon>Crocinitomicaceae</taxon>
        <taxon>Brumimicrobium</taxon>
    </lineage>
</organism>
<dbReference type="AlphaFoldDB" id="A0A3E1EWZ4"/>
<dbReference type="RefSeq" id="WP_116881319.1">
    <property type="nucleotide sequence ID" value="NZ_QURB01000006.1"/>
</dbReference>
<keyword evidence="1" id="KW-0812">Transmembrane</keyword>
<dbReference type="OrthoDB" id="679091at2"/>
<dbReference type="EMBL" id="QURB01000006">
    <property type="protein sequence ID" value="RFC54038.1"/>
    <property type="molecule type" value="Genomic_DNA"/>
</dbReference>
<proteinExistence type="predicted"/>
<sequence>MESKEQDKLASVAKRCTSETPPFFKKLRTAGLVLAAIGTTIVSAPIALPAMAVTIGGYVLLGGTVITAVSQTAVGEMDCEEEE</sequence>
<keyword evidence="3" id="KW-1185">Reference proteome</keyword>
<keyword evidence="1" id="KW-1133">Transmembrane helix</keyword>
<evidence type="ECO:0000313" key="3">
    <source>
        <dbReference type="Proteomes" id="UP000257127"/>
    </source>
</evidence>
<evidence type="ECO:0000256" key="1">
    <source>
        <dbReference type="SAM" id="Phobius"/>
    </source>
</evidence>
<name>A0A3E1EWZ4_9FLAO</name>
<comment type="caution">
    <text evidence="2">The sequence shown here is derived from an EMBL/GenBank/DDBJ whole genome shotgun (WGS) entry which is preliminary data.</text>
</comment>
<feature type="transmembrane region" description="Helical" evidence="1">
    <location>
        <begin position="32"/>
        <end position="61"/>
    </location>
</feature>
<dbReference type="Proteomes" id="UP000257127">
    <property type="component" value="Unassembled WGS sequence"/>
</dbReference>
<gene>
    <name evidence="2" type="ORF">DXU93_10895</name>
</gene>
<protein>
    <submittedName>
        <fullName evidence="2">Uncharacterized protein</fullName>
    </submittedName>
</protein>
<reference evidence="2 3" key="1">
    <citation type="submission" date="2018-08" db="EMBL/GenBank/DDBJ databases">
        <title>The draft genome squence of Brumimicrobium sp. N62.</title>
        <authorList>
            <person name="Du Z.-J."/>
            <person name="Luo H.-R."/>
        </authorList>
    </citation>
    <scope>NUCLEOTIDE SEQUENCE [LARGE SCALE GENOMIC DNA]</scope>
    <source>
        <strain evidence="2 3">N62</strain>
    </source>
</reference>
<keyword evidence="1" id="KW-0472">Membrane</keyword>